<feature type="transmembrane region" description="Helical" evidence="10">
    <location>
        <begin position="295"/>
        <end position="316"/>
    </location>
</feature>
<evidence type="ECO:0000256" key="1">
    <source>
        <dbReference type="ARBA" id="ARBA00004651"/>
    </source>
</evidence>
<dbReference type="GO" id="GO:0005886">
    <property type="term" value="C:plasma membrane"/>
    <property type="evidence" value="ECO:0007669"/>
    <property type="project" value="UniProtKB-SubCell"/>
</dbReference>
<accession>A0A1W0X4W8</accession>
<name>A0A1W0X4W8_HYPEX</name>
<feature type="transmembrane region" description="Helical" evidence="10">
    <location>
        <begin position="31"/>
        <end position="57"/>
    </location>
</feature>
<dbReference type="EMBL" id="MTYJ01000016">
    <property type="protein sequence ID" value="OQV22549.1"/>
    <property type="molecule type" value="Genomic_DNA"/>
</dbReference>
<keyword evidence="2" id="KW-1003">Cell membrane</keyword>
<dbReference type="GO" id="GO:0004930">
    <property type="term" value="F:G protein-coupled receptor activity"/>
    <property type="evidence" value="ECO:0007669"/>
    <property type="project" value="UniProtKB-KW"/>
</dbReference>
<sequence length="339" mass="37715">MTNQTNTTVTTANLTEFGRALAVHKSYKTSITIWTAFELTVIFAGALLNAVTLAVTVTHPPLRRASSCALLCHCISIDLFMTLCTQPGSVLISYIGPDATTPWHFCQIWGGVAFGAYYLNIWAHCLLAVNRFIAFVFPHHYKYAVTKPVLIGSARVPWLMAGILEIFPVAGINMTYEPGTSWPSGCHSAELSVKTSRVLNIMGIYLPCVIIGVCYSVIIVKAKIAATRRNHVVQPAEVEVLHHGGLVLMKRYQMSKILFLCFLWFCVANFPQPIAGGYLPVRISGDPLFGLSMKGLQSVSCAINPIFFLLISKDYIQGRISLLMQLRAHFQQRLRWQYR</sequence>
<dbReference type="AlphaFoldDB" id="A0A1W0X4W8"/>
<dbReference type="Proteomes" id="UP000192578">
    <property type="component" value="Unassembled WGS sequence"/>
</dbReference>
<keyword evidence="6 10" id="KW-0472">Membrane</keyword>
<dbReference type="PANTHER" id="PTHR24246:SF27">
    <property type="entry name" value="ADENOSINE RECEPTOR, ISOFORM A"/>
    <property type="match status" value="1"/>
</dbReference>
<dbReference type="CDD" id="cd00637">
    <property type="entry name" value="7tm_classA_rhodopsin-like"/>
    <property type="match status" value="1"/>
</dbReference>
<evidence type="ECO:0000256" key="6">
    <source>
        <dbReference type="ARBA" id="ARBA00023136"/>
    </source>
</evidence>
<feature type="domain" description="G-protein coupled receptors family 1 profile" evidence="11">
    <location>
        <begin position="48"/>
        <end position="308"/>
    </location>
</feature>
<evidence type="ECO:0000256" key="8">
    <source>
        <dbReference type="ARBA" id="ARBA00023180"/>
    </source>
</evidence>
<dbReference type="Pfam" id="PF00001">
    <property type="entry name" value="7tm_1"/>
    <property type="match status" value="1"/>
</dbReference>
<evidence type="ECO:0000256" key="9">
    <source>
        <dbReference type="ARBA" id="ARBA00023224"/>
    </source>
</evidence>
<keyword evidence="7" id="KW-0675">Receptor</keyword>
<evidence type="ECO:0000256" key="2">
    <source>
        <dbReference type="ARBA" id="ARBA00022475"/>
    </source>
</evidence>
<evidence type="ECO:0000256" key="3">
    <source>
        <dbReference type="ARBA" id="ARBA00022692"/>
    </source>
</evidence>
<keyword evidence="5" id="KW-0297">G-protein coupled receptor</keyword>
<comment type="caution">
    <text evidence="12">The sequence shown here is derived from an EMBL/GenBank/DDBJ whole genome shotgun (WGS) entry which is preliminary data.</text>
</comment>
<evidence type="ECO:0000256" key="4">
    <source>
        <dbReference type="ARBA" id="ARBA00022989"/>
    </source>
</evidence>
<proteinExistence type="predicted"/>
<protein>
    <recommendedName>
        <fullName evidence="11">G-protein coupled receptors family 1 profile domain-containing protein</fullName>
    </recommendedName>
</protein>
<keyword evidence="13" id="KW-1185">Reference proteome</keyword>
<feature type="transmembrane region" description="Helical" evidence="10">
    <location>
        <begin position="196"/>
        <end position="220"/>
    </location>
</feature>
<reference evidence="13" key="1">
    <citation type="submission" date="2017-01" db="EMBL/GenBank/DDBJ databases">
        <title>Comparative genomics of anhydrobiosis in the tardigrade Hypsibius dujardini.</title>
        <authorList>
            <person name="Yoshida Y."/>
            <person name="Koutsovoulos G."/>
            <person name="Laetsch D."/>
            <person name="Stevens L."/>
            <person name="Kumar S."/>
            <person name="Horikawa D."/>
            <person name="Ishino K."/>
            <person name="Komine S."/>
            <person name="Tomita M."/>
            <person name="Blaxter M."/>
            <person name="Arakawa K."/>
        </authorList>
    </citation>
    <scope>NUCLEOTIDE SEQUENCE [LARGE SCALE GENOMIC DNA]</scope>
    <source>
        <strain evidence="13">Z151</strain>
    </source>
</reference>
<feature type="transmembrane region" description="Helical" evidence="10">
    <location>
        <begin position="158"/>
        <end position="176"/>
    </location>
</feature>
<evidence type="ECO:0000313" key="12">
    <source>
        <dbReference type="EMBL" id="OQV22549.1"/>
    </source>
</evidence>
<dbReference type="SUPFAM" id="SSF81321">
    <property type="entry name" value="Family A G protein-coupled receptor-like"/>
    <property type="match status" value="1"/>
</dbReference>
<evidence type="ECO:0000313" key="13">
    <source>
        <dbReference type="Proteomes" id="UP000192578"/>
    </source>
</evidence>
<keyword evidence="9" id="KW-0807">Transducer</keyword>
<dbReference type="InterPro" id="IPR017452">
    <property type="entry name" value="GPCR_Rhodpsn_7TM"/>
</dbReference>
<dbReference type="PROSITE" id="PS50262">
    <property type="entry name" value="G_PROTEIN_RECEP_F1_2"/>
    <property type="match status" value="1"/>
</dbReference>
<feature type="transmembrane region" description="Helical" evidence="10">
    <location>
        <begin position="257"/>
        <end position="275"/>
    </location>
</feature>
<organism evidence="12 13">
    <name type="scientific">Hypsibius exemplaris</name>
    <name type="common">Freshwater tardigrade</name>
    <dbReference type="NCBI Taxonomy" id="2072580"/>
    <lineage>
        <taxon>Eukaryota</taxon>
        <taxon>Metazoa</taxon>
        <taxon>Ecdysozoa</taxon>
        <taxon>Tardigrada</taxon>
        <taxon>Eutardigrada</taxon>
        <taxon>Parachela</taxon>
        <taxon>Hypsibioidea</taxon>
        <taxon>Hypsibiidae</taxon>
        <taxon>Hypsibius</taxon>
    </lineage>
</organism>
<gene>
    <name evidence="12" type="ORF">BV898_03375</name>
</gene>
<keyword evidence="3 10" id="KW-0812">Transmembrane</keyword>
<evidence type="ECO:0000256" key="10">
    <source>
        <dbReference type="SAM" id="Phobius"/>
    </source>
</evidence>
<feature type="transmembrane region" description="Helical" evidence="10">
    <location>
        <begin position="115"/>
        <end position="137"/>
    </location>
</feature>
<evidence type="ECO:0000256" key="5">
    <source>
        <dbReference type="ARBA" id="ARBA00023040"/>
    </source>
</evidence>
<dbReference type="OrthoDB" id="9946711at2759"/>
<comment type="subcellular location">
    <subcellularLocation>
        <location evidence="1">Cell membrane</location>
        <topology evidence="1">Multi-pass membrane protein</topology>
    </subcellularLocation>
</comment>
<keyword evidence="8" id="KW-0325">Glycoprotein</keyword>
<dbReference type="PRINTS" id="PR00237">
    <property type="entry name" value="GPCRRHODOPSN"/>
</dbReference>
<evidence type="ECO:0000256" key="7">
    <source>
        <dbReference type="ARBA" id="ARBA00023170"/>
    </source>
</evidence>
<dbReference type="PANTHER" id="PTHR24246">
    <property type="entry name" value="OLFACTORY RECEPTOR AND ADENOSINE RECEPTOR"/>
    <property type="match status" value="1"/>
</dbReference>
<evidence type="ECO:0000259" key="11">
    <source>
        <dbReference type="PROSITE" id="PS50262"/>
    </source>
</evidence>
<dbReference type="Gene3D" id="1.20.1070.10">
    <property type="entry name" value="Rhodopsin 7-helix transmembrane proteins"/>
    <property type="match status" value="1"/>
</dbReference>
<dbReference type="InterPro" id="IPR000276">
    <property type="entry name" value="GPCR_Rhodpsn"/>
</dbReference>
<keyword evidence="4 10" id="KW-1133">Transmembrane helix</keyword>